<evidence type="ECO:0000256" key="2">
    <source>
        <dbReference type="ARBA" id="ARBA00034247"/>
    </source>
</evidence>
<evidence type="ECO:0000256" key="3">
    <source>
        <dbReference type="SAM" id="Phobius"/>
    </source>
</evidence>
<keyword evidence="3" id="KW-1133">Transmembrane helix</keyword>
<dbReference type="Proteomes" id="UP001139646">
    <property type="component" value="Unassembled WGS sequence"/>
</dbReference>
<dbReference type="SMART" id="SM00267">
    <property type="entry name" value="GGDEF"/>
    <property type="match status" value="1"/>
</dbReference>
<feature type="transmembrane region" description="Helical" evidence="3">
    <location>
        <begin position="101"/>
        <end position="116"/>
    </location>
</feature>
<protein>
    <recommendedName>
        <fullName evidence="1">diguanylate cyclase</fullName>
        <ecNumber evidence="1">2.7.7.65</ecNumber>
    </recommendedName>
</protein>
<organism evidence="5 6">
    <name type="scientific">Colwellia maritima</name>
    <dbReference type="NCBI Taxonomy" id="2912588"/>
    <lineage>
        <taxon>Bacteria</taxon>
        <taxon>Pseudomonadati</taxon>
        <taxon>Pseudomonadota</taxon>
        <taxon>Gammaproteobacteria</taxon>
        <taxon>Alteromonadales</taxon>
        <taxon>Colwelliaceae</taxon>
        <taxon>Colwellia</taxon>
    </lineage>
</organism>
<evidence type="ECO:0000313" key="5">
    <source>
        <dbReference type="EMBL" id="MCI2285844.1"/>
    </source>
</evidence>
<accession>A0ABS9X6I3</accession>
<evidence type="ECO:0000259" key="4">
    <source>
        <dbReference type="PROSITE" id="PS50887"/>
    </source>
</evidence>
<sequence>MDVQPNKNTLENEEYQPPQVVSFFALVGFVITGLMGGIALVNQTYILATTLLFVSCVFFIAFYVFNKYHNIALSSAISLYSLSFLMLYLVFTGGVENTGPLWIYVVPPVSLFFHGLKRGLVETILFIAACAVIMFVPTDFVPHAQYSLEFKLRLIYSFLTVTFLSALYEYSRDRAYHYTLELSQKYQQLAHMDSLTQLSNRRDALSILKREQSRAIRSKEALSVILCDVDYFKKINDLYGHNAGDAVLIELAKIFTQNIREQDCVARGGEEFLFILPGTLAENAYR</sequence>
<gene>
    <name evidence="5" type="ORF">L3081_23750</name>
</gene>
<dbReference type="NCBIfam" id="TIGR00254">
    <property type="entry name" value="GGDEF"/>
    <property type="match status" value="1"/>
</dbReference>
<comment type="catalytic activity">
    <reaction evidence="2">
        <text>2 GTP = 3',3'-c-di-GMP + 2 diphosphate</text>
        <dbReference type="Rhea" id="RHEA:24898"/>
        <dbReference type="ChEBI" id="CHEBI:33019"/>
        <dbReference type="ChEBI" id="CHEBI:37565"/>
        <dbReference type="ChEBI" id="CHEBI:58805"/>
        <dbReference type="EC" id="2.7.7.65"/>
    </reaction>
</comment>
<dbReference type="Gene3D" id="3.30.70.270">
    <property type="match status" value="1"/>
</dbReference>
<keyword evidence="3" id="KW-0812">Transmembrane</keyword>
<reference evidence="5" key="1">
    <citation type="submission" date="2022-01" db="EMBL/GenBank/DDBJ databases">
        <title>Colwellia maritima, isolated from seawater.</title>
        <authorList>
            <person name="Kristyanto S."/>
            <person name="Jung J."/>
            <person name="Jeon C.O."/>
        </authorList>
    </citation>
    <scope>NUCLEOTIDE SEQUENCE</scope>
    <source>
        <strain evidence="5">MSW7</strain>
    </source>
</reference>
<feature type="transmembrane region" description="Helical" evidence="3">
    <location>
        <begin position="45"/>
        <end position="65"/>
    </location>
</feature>
<name>A0ABS9X6I3_9GAMM</name>
<dbReference type="PANTHER" id="PTHR45138:SF9">
    <property type="entry name" value="DIGUANYLATE CYCLASE DGCM-RELATED"/>
    <property type="match status" value="1"/>
</dbReference>
<dbReference type="InterPro" id="IPR029787">
    <property type="entry name" value="Nucleotide_cyclase"/>
</dbReference>
<feature type="transmembrane region" description="Helical" evidence="3">
    <location>
        <begin position="123"/>
        <end position="141"/>
    </location>
</feature>
<keyword evidence="3" id="KW-0472">Membrane</keyword>
<dbReference type="InterPro" id="IPR050469">
    <property type="entry name" value="Diguanylate_Cyclase"/>
</dbReference>
<dbReference type="Pfam" id="PF00990">
    <property type="entry name" value="GGDEF"/>
    <property type="match status" value="1"/>
</dbReference>
<feature type="transmembrane region" description="Helical" evidence="3">
    <location>
        <begin position="77"/>
        <end position="95"/>
    </location>
</feature>
<dbReference type="PROSITE" id="PS50887">
    <property type="entry name" value="GGDEF"/>
    <property type="match status" value="1"/>
</dbReference>
<feature type="domain" description="GGDEF" evidence="4">
    <location>
        <begin position="220"/>
        <end position="286"/>
    </location>
</feature>
<feature type="transmembrane region" description="Helical" evidence="3">
    <location>
        <begin position="20"/>
        <end position="39"/>
    </location>
</feature>
<evidence type="ECO:0000313" key="6">
    <source>
        <dbReference type="Proteomes" id="UP001139646"/>
    </source>
</evidence>
<feature type="transmembrane region" description="Helical" evidence="3">
    <location>
        <begin position="153"/>
        <end position="170"/>
    </location>
</feature>
<dbReference type="Pfam" id="PF20966">
    <property type="entry name" value="MASE6"/>
    <property type="match status" value="1"/>
</dbReference>
<proteinExistence type="predicted"/>
<dbReference type="PANTHER" id="PTHR45138">
    <property type="entry name" value="REGULATORY COMPONENTS OF SENSORY TRANSDUCTION SYSTEM"/>
    <property type="match status" value="1"/>
</dbReference>
<evidence type="ECO:0000256" key="1">
    <source>
        <dbReference type="ARBA" id="ARBA00012528"/>
    </source>
</evidence>
<dbReference type="SUPFAM" id="SSF55073">
    <property type="entry name" value="Nucleotide cyclase"/>
    <property type="match status" value="1"/>
</dbReference>
<dbReference type="EMBL" id="JAKKSL010000006">
    <property type="protein sequence ID" value="MCI2285844.1"/>
    <property type="molecule type" value="Genomic_DNA"/>
</dbReference>
<comment type="caution">
    <text evidence="5">The sequence shown here is derived from an EMBL/GenBank/DDBJ whole genome shotgun (WGS) entry which is preliminary data.</text>
</comment>
<dbReference type="InterPro" id="IPR048435">
    <property type="entry name" value="MASE6"/>
</dbReference>
<keyword evidence="6" id="KW-1185">Reference proteome</keyword>
<dbReference type="InterPro" id="IPR043128">
    <property type="entry name" value="Rev_trsase/Diguanyl_cyclase"/>
</dbReference>
<dbReference type="CDD" id="cd01949">
    <property type="entry name" value="GGDEF"/>
    <property type="match status" value="1"/>
</dbReference>
<dbReference type="InterPro" id="IPR000160">
    <property type="entry name" value="GGDEF_dom"/>
</dbReference>
<dbReference type="EC" id="2.7.7.65" evidence="1"/>